<keyword evidence="7 10" id="KW-0804">Transcription</keyword>
<evidence type="ECO:0000313" key="14">
    <source>
        <dbReference type="Proteomes" id="UP000636709"/>
    </source>
</evidence>
<sequence length="1552" mass="167779">MASAELSLTGATAVDSPFSRLDLDASLIPTRENQVLFDSPLARAGNQMWENYAREKLARGGGGRSRERRPQRIEECEGKKRCRQPNAETPGFLRLGDVAETLIRIPCAWLTTLRILLERTSAVSRPVTQYKRVRAFPTTTVLSGIPPAGVVERTCRVEEGRCQRTHEHNAQGYTSVVGADQAGNQSSGRQNWARILSLPVSPTPSQPASRVHALATGWQTNPPASSPHDDERLETEQDDDDVDWRARHGRLVFLLRCSTYVMFTLGPTKTRSPVALHIPFPTCHRKFVRRRFTANPDRHAHRTTAQTARGWDDGKTFCDADCPRHASPATKKGSIGTGQHPSARVTRHGRTPGSLAFWLHPAGHPDPTRPDPTRPPRTSAASTPCLCPPPTCLVAVHRPPGPAARWNRAPLAPPHTPHHRSASGGLRCHRRRNGIGPREANRDGKRTKNLHNSDRCSSHSHTVTRGPHTASHTDTAPPAALHPGALSPTPLSTERALVISRRGSVYSCSYTRHTPTSPPLVFVSSTSVSHSLLLAVVSPMITFADLTEPAAAASAERGGVDRQLWLACAGGMCTVPPVGASVYYFPQGHAEHALGLAAAATDHLFAARVVPALVPCRVAAVRYMADADTDEVFARIRLVPLRAAGDEDDDAAAGDDEQEKPASFAKTLTQSDANNGGGFSVPRYCAETIFPRLDYAADPPVQTVVAKDVHGAAWKFRHIYRGTPRRHLLTTGWSTFVNQKKLVAGDSIVFLRGDAGDLHVGIRRAKRGPFCVAGGGGDEAAVPMPGWDHYAGMMRGNVSPCAKARGKVRPEDVAEAVRMASAGQPFEVVYYPRASTPEFCVHAAAVRAAMRVQWSPGMRFKMAFETEDSSRISWFMGTVAGVQVADPIRWSQSPWRLLQVTWDEPDLLQNVKRVSPWLVELVSSIPAIHLASFSPPRKKPRIPAYPEFPFEGQLLNPAFPPNPLSHGGHHYGLHHTPHPSFPFPDGSAPAAIQGARHAQFVPPLPDLHFAHLHSSLLYHHPGLRRSDHLGPATPTPARISTDLTIGGGAPVRDDDKKPDAGGKPAGLVLFGRTILTEQQMSLSKSSSCGGGATSPAATGNSSLNWNADKGPKSSDGSGSGVTQNSPTKNVSSPWFRDGSQSSSELAVLEPGQCKVFIESDTVGRNLDLSALGSFDELYGRLSEMFCIESSELRDRVLYRGAAGDVKHRVRQVGTEAHDPIRCWERQPWELNKEHSEERSPRGSSRRSTQTQAAGINVLAGAAAAGIAKHAMPSSARPAPRSQAPGLPCRPACLTGDVSPLPFEGMNAPAHSPGCLPSRPAGEIIAMSGLALPCPALLAEADDASSTLIHPSDSPLAAGSSRDRLPPSLPCARSFSLYPTPIWLHGPWTLAPGCRRRLPIVTALPAEMSSMDERLLDGDRDARSLAGREVGRGGCNCNAAGALGGYRYFRPPRSPSRLTGRLSRAQLLRRENAVRGRGRNRTAGDVAVVSRRDVSLAHDTGETTVLLAHHVIFRMPMIVAACRRPRHGHKLLTPLLRSKLHFGRSLRELPPES</sequence>
<feature type="compositionally biased region" description="Polar residues" evidence="11">
    <location>
        <begin position="1095"/>
        <end position="1105"/>
    </location>
</feature>
<feature type="region of interest" description="Disordered" evidence="11">
    <location>
        <begin position="647"/>
        <end position="671"/>
    </location>
</feature>
<evidence type="ECO:0000256" key="3">
    <source>
        <dbReference type="ARBA" id="ARBA00007853"/>
    </source>
</evidence>
<dbReference type="GO" id="GO:0006355">
    <property type="term" value="P:regulation of DNA-templated transcription"/>
    <property type="evidence" value="ECO:0007669"/>
    <property type="project" value="InterPro"/>
</dbReference>
<evidence type="ECO:0000256" key="1">
    <source>
        <dbReference type="ARBA" id="ARBA00003182"/>
    </source>
</evidence>
<feature type="compositionally biased region" description="Basic residues" evidence="11">
    <location>
        <begin position="416"/>
        <end position="433"/>
    </location>
</feature>
<evidence type="ECO:0000259" key="12">
    <source>
        <dbReference type="PROSITE" id="PS50863"/>
    </source>
</evidence>
<evidence type="ECO:0000256" key="10">
    <source>
        <dbReference type="RuleBase" id="RU004561"/>
    </source>
</evidence>
<dbReference type="PANTHER" id="PTHR31384:SF37">
    <property type="entry name" value="AUXIN RESPONSE FACTOR 8"/>
    <property type="match status" value="1"/>
</dbReference>
<comment type="function">
    <text evidence="1 10">Auxin response factors (ARFs) are transcriptional factors that bind specifically to the DNA sequence 5'-TGTCTC-3' found in the auxin-responsive promoter elements (AuxREs).</text>
</comment>
<evidence type="ECO:0000256" key="4">
    <source>
        <dbReference type="ARBA" id="ARBA00011726"/>
    </source>
</evidence>
<evidence type="ECO:0000256" key="11">
    <source>
        <dbReference type="SAM" id="MobiDB-lite"/>
    </source>
</evidence>
<dbReference type="Gene3D" id="2.30.30.1040">
    <property type="match status" value="1"/>
</dbReference>
<dbReference type="GO" id="GO:0009734">
    <property type="term" value="P:auxin-activated signaling pathway"/>
    <property type="evidence" value="ECO:0007669"/>
    <property type="project" value="UniProtKB-KW"/>
</dbReference>
<evidence type="ECO:0000256" key="9">
    <source>
        <dbReference type="ARBA" id="ARBA00023294"/>
    </source>
</evidence>
<dbReference type="Proteomes" id="UP000636709">
    <property type="component" value="Unassembled WGS sequence"/>
</dbReference>
<evidence type="ECO:0000256" key="5">
    <source>
        <dbReference type="ARBA" id="ARBA00023015"/>
    </source>
</evidence>
<keyword evidence="8 10" id="KW-0539">Nucleus</keyword>
<dbReference type="InterPro" id="IPR044835">
    <property type="entry name" value="ARF_plant"/>
</dbReference>
<dbReference type="GO" id="GO:0003677">
    <property type="term" value="F:DNA binding"/>
    <property type="evidence" value="ECO:0007669"/>
    <property type="project" value="UniProtKB-KW"/>
</dbReference>
<proteinExistence type="inferred from homology"/>
<feature type="compositionally biased region" description="Basic and acidic residues" evidence="11">
    <location>
        <begin position="1051"/>
        <end position="1060"/>
    </location>
</feature>
<feature type="compositionally biased region" description="Basic and acidic residues" evidence="11">
    <location>
        <begin position="439"/>
        <end position="457"/>
    </location>
</feature>
<protein>
    <recommendedName>
        <fullName evidence="10">Auxin response factor</fullName>
    </recommendedName>
</protein>
<keyword evidence="14" id="KW-1185">Reference proteome</keyword>
<evidence type="ECO:0000256" key="7">
    <source>
        <dbReference type="ARBA" id="ARBA00023163"/>
    </source>
</evidence>
<evidence type="ECO:0000256" key="6">
    <source>
        <dbReference type="ARBA" id="ARBA00023125"/>
    </source>
</evidence>
<feature type="compositionally biased region" description="Low complexity" evidence="11">
    <location>
        <begin position="1241"/>
        <end position="1251"/>
    </location>
</feature>
<feature type="region of interest" description="Disordered" evidence="11">
    <location>
        <begin position="1231"/>
        <end position="1251"/>
    </location>
</feature>
<dbReference type="FunFam" id="2.40.330.10:FF:000001">
    <property type="entry name" value="Auxin response factor"/>
    <property type="match status" value="1"/>
</dbReference>
<feature type="region of interest" description="Disordered" evidence="11">
    <location>
        <begin position="1081"/>
        <end position="1137"/>
    </location>
</feature>
<keyword evidence="9 10" id="KW-0927">Auxin signaling pathway</keyword>
<comment type="caution">
    <text evidence="13">The sequence shown here is derived from an EMBL/GenBank/DDBJ whole genome shotgun (WGS) entry which is preliminary data.</text>
</comment>
<dbReference type="GO" id="GO:0005634">
    <property type="term" value="C:nucleus"/>
    <property type="evidence" value="ECO:0007669"/>
    <property type="project" value="UniProtKB-SubCell"/>
</dbReference>
<dbReference type="GO" id="GO:0051301">
    <property type="term" value="P:cell division"/>
    <property type="evidence" value="ECO:0007669"/>
    <property type="project" value="UniProtKB-ARBA"/>
</dbReference>
<feature type="region of interest" description="Disordered" evidence="11">
    <location>
        <begin position="404"/>
        <end position="488"/>
    </location>
</feature>
<comment type="similarity">
    <text evidence="3 10">Belongs to the ARF family.</text>
</comment>
<name>A0A835BCC5_9POAL</name>
<reference evidence="13" key="1">
    <citation type="submission" date="2020-07" db="EMBL/GenBank/DDBJ databases">
        <title>Genome sequence and genetic diversity analysis of an under-domesticated orphan crop, white fonio (Digitaria exilis).</title>
        <authorList>
            <person name="Bennetzen J.L."/>
            <person name="Chen S."/>
            <person name="Ma X."/>
            <person name="Wang X."/>
            <person name="Yssel A.E.J."/>
            <person name="Chaluvadi S.R."/>
            <person name="Johnson M."/>
            <person name="Gangashetty P."/>
            <person name="Hamidou F."/>
            <person name="Sanogo M.D."/>
            <person name="Zwaenepoel A."/>
            <person name="Wallace J."/>
            <person name="Van De Peer Y."/>
            <person name="Van Deynze A."/>
        </authorList>
    </citation>
    <scope>NUCLEOTIDE SEQUENCE</scope>
    <source>
        <tissue evidence="13">Leaves</tissue>
    </source>
</reference>
<dbReference type="Pfam" id="PF02362">
    <property type="entry name" value="B3"/>
    <property type="match status" value="1"/>
</dbReference>
<feature type="compositionally biased region" description="Acidic residues" evidence="11">
    <location>
        <begin position="647"/>
        <end position="658"/>
    </location>
</feature>
<accession>A0A835BCC5</accession>
<dbReference type="EMBL" id="JACEFO010001926">
    <property type="protein sequence ID" value="KAF8692901.1"/>
    <property type="molecule type" value="Genomic_DNA"/>
</dbReference>
<dbReference type="GO" id="GO:0007389">
    <property type="term" value="P:pattern specification process"/>
    <property type="evidence" value="ECO:0007669"/>
    <property type="project" value="UniProtKB-ARBA"/>
</dbReference>
<comment type="subunit">
    <text evidence="4 10">Homodimers and heterodimers.</text>
</comment>
<keyword evidence="6 10" id="KW-0238">DNA-binding</keyword>
<dbReference type="SMART" id="SM01019">
    <property type="entry name" value="B3"/>
    <property type="match status" value="1"/>
</dbReference>
<evidence type="ECO:0000313" key="13">
    <source>
        <dbReference type="EMBL" id="KAF8692901.1"/>
    </source>
</evidence>
<dbReference type="InterPro" id="IPR010525">
    <property type="entry name" value="ARF_dom"/>
</dbReference>
<dbReference type="FunFam" id="2.30.30.1040:FF:000002">
    <property type="entry name" value="Auxin response factor"/>
    <property type="match status" value="1"/>
</dbReference>
<feature type="compositionally biased region" description="Polar residues" evidence="11">
    <location>
        <begin position="1121"/>
        <end position="1137"/>
    </location>
</feature>
<organism evidence="13 14">
    <name type="scientific">Digitaria exilis</name>
    <dbReference type="NCBI Taxonomy" id="1010633"/>
    <lineage>
        <taxon>Eukaryota</taxon>
        <taxon>Viridiplantae</taxon>
        <taxon>Streptophyta</taxon>
        <taxon>Embryophyta</taxon>
        <taxon>Tracheophyta</taxon>
        <taxon>Spermatophyta</taxon>
        <taxon>Magnoliopsida</taxon>
        <taxon>Liliopsida</taxon>
        <taxon>Poales</taxon>
        <taxon>Poaceae</taxon>
        <taxon>PACMAD clade</taxon>
        <taxon>Panicoideae</taxon>
        <taxon>Panicodae</taxon>
        <taxon>Paniceae</taxon>
        <taxon>Anthephorinae</taxon>
        <taxon>Digitaria</taxon>
    </lineage>
</organism>
<dbReference type="SUPFAM" id="SSF101936">
    <property type="entry name" value="DNA-binding pseudobarrel domain"/>
    <property type="match status" value="1"/>
</dbReference>
<gene>
    <name evidence="13" type="ORF">HU200_039259</name>
</gene>
<dbReference type="Pfam" id="PF06507">
    <property type="entry name" value="ARF_AD"/>
    <property type="match status" value="1"/>
</dbReference>
<dbReference type="InterPro" id="IPR003340">
    <property type="entry name" value="B3_DNA-bd"/>
</dbReference>
<dbReference type="CDD" id="cd10017">
    <property type="entry name" value="B3_DNA"/>
    <property type="match status" value="1"/>
</dbReference>
<dbReference type="InterPro" id="IPR015300">
    <property type="entry name" value="DNA-bd_pseudobarrel_sf"/>
</dbReference>
<feature type="compositionally biased region" description="Basic and acidic residues" evidence="11">
    <location>
        <begin position="1231"/>
        <end position="1240"/>
    </location>
</feature>
<evidence type="ECO:0000256" key="2">
    <source>
        <dbReference type="ARBA" id="ARBA00004123"/>
    </source>
</evidence>
<feature type="region of interest" description="Disordered" evidence="11">
    <location>
        <begin position="217"/>
        <end position="239"/>
    </location>
</feature>
<dbReference type="PANTHER" id="PTHR31384">
    <property type="entry name" value="AUXIN RESPONSE FACTOR 4-RELATED"/>
    <property type="match status" value="1"/>
</dbReference>
<evidence type="ECO:0000256" key="8">
    <source>
        <dbReference type="ARBA" id="ARBA00023242"/>
    </source>
</evidence>
<keyword evidence="5 10" id="KW-0805">Transcription regulation</keyword>
<feature type="domain" description="TF-B3" evidence="12">
    <location>
        <begin position="664"/>
        <end position="766"/>
    </location>
</feature>
<dbReference type="PROSITE" id="PS50863">
    <property type="entry name" value="B3"/>
    <property type="match status" value="1"/>
</dbReference>
<dbReference type="GO" id="GO:0048829">
    <property type="term" value="P:root cap development"/>
    <property type="evidence" value="ECO:0007669"/>
    <property type="project" value="UniProtKB-ARBA"/>
</dbReference>
<feature type="region of interest" description="Disordered" evidence="11">
    <location>
        <begin position="1027"/>
        <end position="1065"/>
    </location>
</feature>
<comment type="subcellular location">
    <subcellularLocation>
        <location evidence="2 10">Nucleus</location>
    </subcellularLocation>
</comment>
<dbReference type="Gene3D" id="2.40.330.10">
    <property type="entry name" value="DNA-binding pseudobarrel domain"/>
    <property type="match status" value="1"/>
</dbReference>
<feature type="region of interest" description="Disordered" evidence="11">
    <location>
        <begin position="326"/>
        <end position="384"/>
    </location>
</feature>